<keyword evidence="3" id="KW-1185">Reference proteome</keyword>
<dbReference type="AlphaFoldDB" id="A0A5D3B1W2"/>
<feature type="compositionally biased region" description="Low complexity" evidence="1">
    <location>
        <begin position="70"/>
        <end position="91"/>
    </location>
</feature>
<comment type="caution">
    <text evidence="2">The sequence shown here is derived from an EMBL/GenBank/DDBJ whole genome shotgun (WGS) entry which is preliminary data.</text>
</comment>
<evidence type="ECO:0000256" key="1">
    <source>
        <dbReference type="SAM" id="MobiDB-lite"/>
    </source>
</evidence>
<feature type="compositionally biased region" description="Basic and acidic residues" evidence="1">
    <location>
        <begin position="109"/>
        <end position="130"/>
    </location>
</feature>
<dbReference type="EMBL" id="NIDF01000016">
    <property type="protein sequence ID" value="TYJ57072.1"/>
    <property type="molecule type" value="Genomic_DNA"/>
</dbReference>
<evidence type="ECO:0000313" key="3">
    <source>
        <dbReference type="Proteomes" id="UP000322245"/>
    </source>
</evidence>
<feature type="region of interest" description="Disordered" evidence="1">
    <location>
        <begin position="261"/>
        <end position="288"/>
    </location>
</feature>
<feature type="compositionally biased region" description="Acidic residues" evidence="1">
    <location>
        <begin position="209"/>
        <end position="221"/>
    </location>
</feature>
<name>A0A5D3B1W2_9TREE</name>
<protein>
    <submittedName>
        <fullName evidence="2">Uncharacterized protein</fullName>
    </submittedName>
</protein>
<evidence type="ECO:0000313" key="2">
    <source>
        <dbReference type="EMBL" id="TYJ57072.1"/>
    </source>
</evidence>
<accession>A0A5D3B1W2</accession>
<organism evidence="2 3">
    <name type="scientific">Cryptococcus floricola</name>
    <dbReference type="NCBI Taxonomy" id="2591691"/>
    <lineage>
        <taxon>Eukaryota</taxon>
        <taxon>Fungi</taxon>
        <taxon>Dikarya</taxon>
        <taxon>Basidiomycota</taxon>
        <taxon>Agaricomycotina</taxon>
        <taxon>Tremellomycetes</taxon>
        <taxon>Tremellales</taxon>
        <taxon>Cryptococcaceae</taxon>
        <taxon>Cryptococcus</taxon>
    </lineage>
</organism>
<feature type="region of interest" description="Disordered" evidence="1">
    <location>
        <begin position="159"/>
        <end position="249"/>
    </location>
</feature>
<dbReference type="Proteomes" id="UP000322245">
    <property type="component" value="Unassembled WGS sequence"/>
</dbReference>
<proteinExistence type="predicted"/>
<reference evidence="2 3" key="1">
    <citation type="submission" date="2017-05" db="EMBL/GenBank/DDBJ databases">
        <title>The Genome Sequence of Tsuchiyaea wingfieldii DSM 27421.</title>
        <authorList>
            <person name="Cuomo C."/>
            <person name="Passer A."/>
            <person name="Billmyre B."/>
            <person name="Heitman J."/>
        </authorList>
    </citation>
    <scope>NUCLEOTIDE SEQUENCE [LARGE SCALE GENOMIC DNA]</scope>
    <source>
        <strain evidence="2 3">DSM 27421</strain>
    </source>
</reference>
<feature type="compositionally biased region" description="Polar residues" evidence="1">
    <location>
        <begin position="188"/>
        <end position="197"/>
    </location>
</feature>
<feature type="region of interest" description="Disordered" evidence="1">
    <location>
        <begin position="1"/>
        <end position="45"/>
    </location>
</feature>
<feature type="compositionally biased region" description="Acidic residues" evidence="1">
    <location>
        <begin position="231"/>
        <end position="249"/>
    </location>
</feature>
<gene>
    <name evidence="2" type="ORF">B9479_002173</name>
</gene>
<sequence length="300" mass="31544">MPIPPRPIPNHRHRAPPRPSPSSTNRPGSNVPRKSLPSSSSAFCSGSGEWRAEMALLPELRASSAGGRFGALSPTATATAGPSSATAGGALIREGGRPSPSSSPLGEGQVHERDGRREVPLERLINDGRGKREKRATTAATLGFDFVPNPSVIALPEMEDEAKPGLLTSTKSTAPAALAPPDRASPALSATPTTPALFSTHLLHPDASSDSESESEGEDDWEHVSMFGRAEDEEGDEERDENVDSDGEEDVIVLGEMEMEEDMSRLDLAAPAATGKGKKEGKKEKRGKVSYAAAALGVRL</sequence>
<feature type="region of interest" description="Disordered" evidence="1">
    <location>
        <begin position="65"/>
        <end position="140"/>
    </location>
</feature>
<feature type="compositionally biased region" description="Low complexity" evidence="1">
    <location>
        <begin position="35"/>
        <end position="45"/>
    </location>
</feature>